<name>A0A9W7ZY56_9FUNG</name>
<dbReference type="Gene3D" id="3.30.559.70">
    <property type="entry name" value="Choline/Carnitine o-acyltransferase, domain 2"/>
    <property type="match status" value="1"/>
</dbReference>
<organism evidence="6 7">
    <name type="scientific">Mycoemilia scoparia</name>
    <dbReference type="NCBI Taxonomy" id="417184"/>
    <lineage>
        <taxon>Eukaryota</taxon>
        <taxon>Fungi</taxon>
        <taxon>Fungi incertae sedis</taxon>
        <taxon>Zoopagomycota</taxon>
        <taxon>Kickxellomycotina</taxon>
        <taxon>Kickxellomycetes</taxon>
        <taxon>Kickxellales</taxon>
        <taxon>Kickxellaceae</taxon>
        <taxon>Mycoemilia</taxon>
    </lineage>
</organism>
<comment type="similarity">
    <text evidence="1">Belongs to the carnitine/choline acetyltransferase family.</text>
</comment>
<dbReference type="InterPro" id="IPR042231">
    <property type="entry name" value="Cho/carn_acyl_trans_2"/>
</dbReference>
<comment type="caution">
    <text evidence="6">The sequence shown here is derived from an EMBL/GenBank/DDBJ whole genome shotgun (WGS) entry which is preliminary data.</text>
</comment>
<keyword evidence="7" id="KW-1185">Reference proteome</keyword>
<dbReference type="PANTHER" id="PTHR22589">
    <property type="entry name" value="CARNITINE O-ACYLTRANSFERASE"/>
    <property type="match status" value="1"/>
</dbReference>
<keyword evidence="3" id="KW-0012">Acyltransferase</keyword>
<keyword evidence="2" id="KW-0808">Transferase</keyword>
<dbReference type="InterPro" id="IPR039551">
    <property type="entry name" value="Cho/carn_acyl_trans"/>
</dbReference>
<dbReference type="SUPFAM" id="SSF52777">
    <property type="entry name" value="CoA-dependent acyltransferases"/>
    <property type="match status" value="2"/>
</dbReference>
<evidence type="ECO:0000256" key="3">
    <source>
        <dbReference type="ARBA" id="ARBA00023315"/>
    </source>
</evidence>
<evidence type="ECO:0000313" key="7">
    <source>
        <dbReference type="Proteomes" id="UP001150538"/>
    </source>
</evidence>
<evidence type="ECO:0000256" key="1">
    <source>
        <dbReference type="ARBA" id="ARBA00005232"/>
    </source>
</evidence>
<dbReference type="AlphaFoldDB" id="A0A9W7ZY56"/>
<dbReference type="InterPro" id="IPR023213">
    <property type="entry name" value="CAT-like_dom_sf"/>
</dbReference>
<dbReference type="Gene3D" id="3.30.559.10">
    <property type="entry name" value="Chloramphenicol acetyltransferase-like domain"/>
    <property type="match status" value="1"/>
</dbReference>
<dbReference type="PANTHER" id="PTHR22589:SF107">
    <property type="entry name" value="CHOLINE_CARNITINE ACYLTRANSFERASE DOMAIN-CONTAINING PROTEIN"/>
    <property type="match status" value="1"/>
</dbReference>
<feature type="domain" description="Choline/carnitine acyltransferase" evidence="5">
    <location>
        <begin position="27"/>
        <end position="667"/>
    </location>
</feature>
<protein>
    <recommendedName>
        <fullName evidence="5">Choline/carnitine acyltransferase domain-containing protein</fullName>
    </recommendedName>
</protein>
<evidence type="ECO:0000256" key="4">
    <source>
        <dbReference type="PIRSR" id="PIRSR600542-1"/>
    </source>
</evidence>
<dbReference type="OrthoDB" id="240216at2759"/>
<sequence length="712" mass="80705">MSGYYRYLGNNVYYNDIEDVTQSLPRLPIPSLEKTLARYLDSVKPLLSHGEFKHTTNIVKAFGKQHGPGEYLQKLLRKWDDEQQPKTWLEQWWLELAYLSSRDPLCPLSNYWLLMADDPEPYGIITEPPPNHPPLLPFNNQNLNGPDGPFVGVLNRVGYGDFQIRRAAKIIEITHNIMESIYNKEMPAEMARGRPICMEQWLKVFGTTRIPKIGCDELVVPDTNGGQQLQPSTFIVALIDDQIFRIEVYDKFTRERLLVGDVENQLRDAIAYVEKLPAHKRSPAINVLASGNRDRWASIYAELLKNPRNKLILKQIIDANFVISLDDTVTLPYGSLRAAQYTAKHHAARPDHNRWADKLSNFIIDRNGVFGFNGEHSPVDGFAPGVICINTAIMLNHPENRIKPDIKSPTTLSYNSPDGNLHIFDPSTSHLKFEGVNDKILRVIDETSKEIRKIALESISFQHTFEGFGGDWIKNIAKLSADAFVQVASQLAYYRTHATFVATYETSSSRKFHGGRTDTIRAFTTQVADFVKAMEDPRSTNQERYRLLRSAFKTHVNNVTLASNGEGIDRHLLGLKLAYDRLYPKDKVEKNNNSCASDPLSGEAKKIIEDFFNDPAFQMSCTWRLSTSAAVPSPGVVHSGYCALGHDKSYGNSYMILKDKIRLGLEGRNTIAGNGSKIYQFEKHFASALWDMRRLCEKVGNYCEPDVDRSRL</sequence>
<evidence type="ECO:0000256" key="2">
    <source>
        <dbReference type="ARBA" id="ARBA00022679"/>
    </source>
</evidence>
<proteinExistence type="inferred from homology"/>
<evidence type="ECO:0000313" key="6">
    <source>
        <dbReference type="EMBL" id="KAJ1915682.1"/>
    </source>
</evidence>
<accession>A0A9W7ZY56</accession>
<feature type="active site" description="Proton acceptor" evidence="4">
    <location>
        <position position="376"/>
    </location>
</feature>
<gene>
    <name evidence="6" type="ORF">H4219_004180</name>
</gene>
<dbReference type="Proteomes" id="UP001150538">
    <property type="component" value="Unassembled WGS sequence"/>
</dbReference>
<dbReference type="GO" id="GO:0016746">
    <property type="term" value="F:acyltransferase activity"/>
    <property type="evidence" value="ECO:0007669"/>
    <property type="project" value="UniProtKB-KW"/>
</dbReference>
<evidence type="ECO:0000259" key="5">
    <source>
        <dbReference type="Pfam" id="PF00755"/>
    </source>
</evidence>
<dbReference type="InterPro" id="IPR000542">
    <property type="entry name" value="Carn_acyl_trans"/>
</dbReference>
<dbReference type="EMBL" id="JANBPU010000135">
    <property type="protein sequence ID" value="KAJ1915682.1"/>
    <property type="molecule type" value="Genomic_DNA"/>
</dbReference>
<dbReference type="Pfam" id="PF00755">
    <property type="entry name" value="Carn_acyltransf"/>
    <property type="match status" value="1"/>
</dbReference>
<reference evidence="6" key="1">
    <citation type="submission" date="2022-07" db="EMBL/GenBank/DDBJ databases">
        <title>Phylogenomic reconstructions and comparative analyses of Kickxellomycotina fungi.</title>
        <authorList>
            <person name="Reynolds N.K."/>
            <person name="Stajich J.E."/>
            <person name="Barry K."/>
            <person name="Grigoriev I.V."/>
            <person name="Crous P."/>
            <person name="Smith M.E."/>
        </authorList>
    </citation>
    <scope>NUCLEOTIDE SEQUENCE</scope>
    <source>
        <strain evidence="6">NBRC 100468</strain>
    </source>
</reference>